<comment type="subunit">
    <text evidence="4">The methyltransferase is composed of M and S polypeptides.</text>
</comment>
<accession>A0A0T9ZV46</accession>
<evidence type="ECO:0000313" key="6">
    <source>
        <dbReference type="EMBL" id="MTV89543.1"/>
    </source>
</evidence>
<dbReference type="InterPro" id="IPR051212">
    <property type="entry name" value="Type-I_RE_S_subunit"/>
</dbReference>
<dbReference type="AlphaFoldDB" id="A0A0T9ZV46"/>
<dbReference type="EMBL" id="CAASIK010000016">
    <property type="protein sequence ID" value="VNB66233.1"/>
    <property type="molecule type" value="Genomic_DNA"/>
</dbReference>
<dbReference type="EMBL" id="CAAXWD010000001">
    <property type="protein sequence ID" value="VQC92748.1"/>
    <property type="molecule type" value="Genomic_DNA"/>
</dbReference>
<evidence type="ECO:0000259" key="5">
    <source>
        <dbReference type="Pfam" id="PF01420"/>
    </source>
</evidence>
<dbReference type="InterPro" id="IPR000055">
    <property type="entry name" value="Restrct_endonuc_typeI_TRD"/>
</dbReference>
<dbReference type="EMBL" id="CABBMN010000016">
    <property type="protein sequence ID" value="VSC33669.1"/>
    <property type="molecule type" value="Genomic_DNA"/>
</dbReference>
<comment type="similarity">
    <text evidence="1">Belongs to the type-I restriction system S methylase family.</text>
</comment>
<evidence type="ECO:0000313" key="12">
    <source>
        <dbReference type="Proteomes" id="UP000311674"/>
    </source>
</evidence>
<evidence type="ECO:0000256" key="4">
    <source>
        <dbReference type="ARBA" id="ARBA00038652"/>
    </source>
</evidence>
<dbReference type="RefSeq" id="WP_000187238.1">
    <property type="nucleotide sequence ID" value="NZ_AP025940.1"/>
</dbReference>
<feature type="domain" description="Type I restriction modification DNA specificity" evidence="5">
    <location>
        <begin position="85"/>
        <end position="253"/>
    </location>
</feature>
<dbReference type="InterPro" id="IPR044946">
    <property type="entry name" value="Restrct_endonuc_typeI_TRD_sf"/>
</dbReference>
<evidence type="ECO:0000313" key="11">
    <source>
        <dbReference type="Proteomes" id="UP000310822"/>
    </source>
</evidence>
<reference evidence="10 11" key="1">
    <citation type="submission" date="2019-04" db="EMBL/GenBank/DDBJ databases">
        <authorList>
            <consortium name="Pathogen Informatics"/>
        </authorList>
    </citation>
    <scope>NUCLEOTIDE SEQUENCE [LARGE SCALE GENOMIC DNA]</scope>
    <source>
        <strain evidence="9 12">GPSC148</strain>
        <strain evidence="8 10">GPSC22</strain>
        <strain evidence="7 11">GPSC54</strain>
    </source>
</reference>
<evidence type="ECO:0000256" key="1">
    <source>
        <dbReference type="ARBA" id="ARBA00010923"/>
    </source>
</evidence>
<evidence type="ECO:0000256" key="3">
    <source>
        <dbReference type="ARBA" id="ARBA00023125"/>
    </source>
</evidence>
<evidence type="ECO:0000313" key="13">
    <source>
        <dbReference type="Proteomes" id="UP000476212"/>
    </source>
</evidence>
<keyword evidence="3" id="KW-0238">DNA-binding</keyword>
<evidence type="ECO:0000313" key="10">
    <source>
        <dbReference type="Proteomes" id="UP000298847"/>
    </source>
</evidence>
<dbReference type="Proteomes" id="UP000311674">
    <property type="component" value="Unassembled WGS sequence"/>
</dbReference>
<dbReference type="PANTHER" id="PTHR43140">
    <property type="entry name" value="TYPE-1 RESTRICTION ENZYME ECOKI SPECIFICITY PROTEIN"/>
    <property type="match status" value="1"/>
</dbReference>
<keyword evidence="2" id="KW-0680">Restriction system</keyword>
<dbReference type="PANTHER" id="PTHR43140:SF1">
    <property type="entry name" value="TYPE I RESTRICTION ENZYME ECOKI SPECIFICITY SUBUNIT"/>
    <property type="match status" value="1"/>
</dbReference>
<keyword evidence="6" id="KW-0255">Endonuclease</keyword>
<evidence type="ECO:0000313" key="8">
    <source>
        <dbReference type="EMBL" id="VQC92748.1"/>
    </source>
</evidence>
<dbReference type="GO" id="GO:0003677">
    <property type="term" value="F:DNA binding"/>
    <property type="evidence" value="ECO:0007669"/>
    <property type="project" value="UniProtKB-KW"/>
</dbReference>
<dbReference type="GO" id="GO:0009307">
    <property type="term" value="P:DNA restriction-modification system"/>
    <property type="evidence" value="ECO:0007669"/>
    <property type="project" value="UniProtKB-KW"/>
</dbReference>
<protein>
    <submittedName>
        <fullName evidence="6">Restriction endonuclease subunit S</fullName>
    </submittedName>
    <submittedName>
        <fullName evidence="9">Type I restriction-modification system S protein</fullName>
    </submittedName>
</protein>
<dbReference type="EMBL" id="WNIB01000010">
    <property type="protein sequence ID" value="MTV89543.1"/>
    <property type="molecule type" value="Genomic_DNA"/>
</dbReference>
<keyword evidence="6" id="KW-0378">Hydrolase</keyword>
<evidence type="ECO:0000313" key="9">
    <source>
        <dbReference type="EMBL" id="VSC33669.1"/>
    </source>
</evidence>
<evidence type="ECO:0000256" key="2">
    <source>
        <dbReference type="ARBA" id="ARBA00022747"/>
    </source>
</evidence>
<dbReference type="Proteomes" id="UP000298847">
    <property type="component" value="Unassembled WGS sequence"/>
</dbReference>
<dbReference type="CDD" id="cd17283">
    <property type="entry name" value="RMtype1_S_Hpy180ORF7835P_TRD2-CR2_like"/>
    <property type="match status" value="1"/>
</dbReference>
<dbReference type="Proteomes" id="UP000476212">
    <property type="component" value="Unassembled WGS sequence"/>
</dbReference>
<organism evidence="9 12">
    <name type="scientific">Streptococcus pneumoniae</name>
    <dbReference type="NCBI Taxonomy" id="1313"/>
    <lineage>
        <taxon>Bacteria</taxon>
        <taxon>Bacillati</taxon>
        <taxon>Bacillota</taxon>
        <taxon>Bacilli</taxon>
        <taxon>Lactobacillales</taxon>
        <taxon>Streptococcaceae</taxon>
        <taxon>Streptococcus</taxon>
    </lineage>
</organism>
<dbReference type="Proteomes" id="UP000310822">
    <property type="component" value="Unassembled WGS sequence"/>
</dbReference>
<dbReference type="CDD" id="cd17252">
    <property type="entry name" value="RMtype1_S_EcoKI-TRD1-CR1_like"/>
    <property type="match status" value="1"/>
</dbReference>
<dbReference type="Pfam" id="PF01420">
    <property type="entry name" value="Methylase_S"/>
    <property type="match status" value="2"/>
</dbReference>
<keyword evidence="6" id="KW-0540">Nuclease</keyword>
<reference evidence="6 13" key="2">
    <citation type="submission" date="2019-11" db="EMBL/GenBank/DDBJ databases">
        <title>Growth characteristics of pneumococcus vary with the chemical composition of the capsule and with environmental conditions.</title>
        <authorList>
            <person name="Tothpal A."/>
            <person name="Desobry K."/>
            <person name="Joshi S."/>
            <person name="Wyllie A.L."/>
            <person name="Weinberger D.M."/>
        </authorList>
    </citation>
    <scope>NUCLEOTIDE SEQUENCE [LARGE SCALE GENOMIC DNA]</scope>
    <source>
        <strain evidence="13">pnumococcus15C</strain>
        <strain evidence="6">Pnumococcus15C</strain>
    </source>
</reference>
<sequence>MTPEQLKASILQRAMEGKLVPQNPNDEPASELLKRIKAEKEKLISEGKIKRDKKETEIFRGDDGKHYGKFADGSTQEIDVPYDIPDTWEWVRFSTLVEIVRGGSPRPIKDYLTSEVDGINWIKIGDTEKGEKYINNVKEKIKKSGLNKTRFVKKGTFLLTNSMSFGRPYILNVDGAIHDGWLAISNYENSLNKDYLFYILSSNVVYSQFLSLISGAVVKNLNSDKVASILIPLPPLSEQQRIIEAIESALEKVDEYAESYNRLEQLDKEFPDKLKKSILQYAMQGKLVEQDPNDESVEVLLEKIRAEKQKLFEEGKIKKKDLDISIVSQGDDNSYYGNIPMNWVVIKIKDIFSMNTGLSYKKGDLSINNKGVRIIRGGNIKPLEFSLLDNDYYIDTQFISSEQVYLKHNQLITPVSTSLEHIGKFARIDKDYDGVVAGGFIFQLTPFESSEIISKFLLFNLSSPLFYKQLKAITKLSGQALYNIPKTTLSELLIPLAPFEEQELITQKVEKLFEKVNQLWK</sequence>
<proteinExistence type="inferred from homology"/>
<gene>
    <name evidence="9" type="primary">hsdS_2</name>
    <name evidence="7" type="synonym">hsdS</name>
    <name evidence="8" type="synonym">hsdS_1</name>
    <name evidence="6" type="ORF">GM544_03280</name>
    <name evidence="7" type="ORF">SAMEA2783718_01936</name>
    <name evidence="8" type="ORF">SAMEA3354366_00406</name>
    <name evidence="9" type="ORF">SAMEA3390019_01874</name>
</gene>
<dbReference type="SUPFAM" id="SSF116734">
    <property type="entry name" value="DNA methylase specificity domain"/>
    <property type="match status" value="2"/>
</dbReference>
<dbReference type="Gene3D" id="3.90.220.20">
    <property type="entry name" value="DNA methylase specificity domains"/>
    <property type="match status" value="2"/>
</dbReference>
<dbReference type="GO" id="GO:0004519">
    <property type="term" value="F:endonuclease activity"/>
    <property type="evidence" value="ECO:0007669"/>
    <property type="project" value="UniProtKB-KW"/>
</dbReference>
<feature type="domain" description="Type I restriction modification DNA specificity" evidence="5">
    <location>
        <begin position="341"/>
        <end position="514"/>
    </location>
</feature>
<name>A0A0T9ZV46_STREE</name>
<evidence type="ECO:0000313" key="7">
    <source>
        <dbReference type="EMBL" id="VNB66233.1"/>
    </source>
</evidence>